<keyword evidence="6" id="KW-0732">Signal</keyword>
<dbReference type="NCBIfam" id="TIGR00547">
    <property type="entry name" value="lolA"/>
    <property type="match status" value="1"/>
</dbReference>
<comment type="caution">
    <text evidence="11">The sequence shown here is derived from an EMBL/GenBank/DDBJ whole genome shotgun (WGS) entry which is preliminary data.</text>
</comment>
<comment type="subcellular location">
    <subcellularLocation>
        <location evidence="1 10">Periplasm</location>
    </subcellularLocation>
</comment>
<comment type="subunit">
    <text evidence="3 10">Monomer.</text>
</comment>
<evidence type="ECO:0000256" key="7">
    <source>
        <dbReference type="ARBA" id="ARBA00022764"/>
    </source>
</evidence>
<dbReference type="PANTHER" id="PTHR35869">
    <property type="entry name" value="OUTER-MEMBRANE LIPOPROTEIN CARRIER PROTEIN"/>
    <property type="match status" value="1"/>
</dbReference>
<keyword evidence="5 10" id="KW-0813">Transport</keyword>
<organism evidence="11 12">
    <name type="scientific">Lysobacter brunescens</name>
    <dbReference type="NCBI Taxonomy" id="262323"/>
    <lineage>
        <taxon>Bacteria</taxon>
        <taxon>Pseudomonadati</taxon>
        <taxon>Pseudomonadota</taxon>
        <taxon>Gammaproteobacteria</taxon>
        <taxon>Lysobacterales</taxon>
        <taxon>Lysobacteraceae</taxon>
        <taxon>Lysobacter</taxon>
    </lineage>
</organism>
<evidence type="ECO:0000256" key="10">
    <source>
        <dbReference type="HAMAP-Rule" id="MF_00240"/>
    </source>
</evidence>
<evidence type="ECO:0000256" key="3">
    <source>
        <dbReference type="ARBA" id="ARBA00011245"/>
    </source>
</evidence>
<keyword evidence="7 10" id="KW-0574">Periplasm</keyword>
<keyword evidence="9 10" id="KW-0143">Chaperone</keyword>
<reference evidence="12" key="1">
    <citation type="journal article" date="2019" name="Int. J. Syst. Evol. Microbiol.">
        <title>The Global Catalogue of Microorganisms (GCM) 10K type strain sequencing project: providing services to taxonomists for standard genome sequencing and annotation.</title>
        <authorList>
            <consortium name="The Broad Institute Genomics Platform"/>
            <consortium name="The Broad Institute Genome Sequencing Center for Infectious Disease"/>
            <person name="Wu L."/>
            <person name="Ma J."/>
        </authorList>
    </citation>
    <scope>NUCLEOTIDE SEQUENCE [LARGE SCALE GENOMIC DNA]</scope>
    <source>
        <strain evidence="12">CCUG 55585</strain>
    </source>
</reference>
<proteinExistence type="inferred from homology"/>
<keyword evidence="12" id="KW-1185">Reference proteome</keyword>
<sequence>MQAHAGGRESFDAFTRSLKGLDGQFSQHVFDSKGQRKESSSGRVALSAPRLFRWEYVKPAQQIIVADGKAVWIYDPDLSQVSTRPQGEEEQNSPLAALVDPKKLDRDFTLKDAGSRDGVTWLEILPKRGEDAGFRNARLGFDAGNALVRMEIVDALGQRTDIRFSGWKRNPAFAADTFRFTVPKGVDVVGAQ</sequence>
<evidence type="ECO:0000256" key="4">
    <source>
        <dbReference type="ARBA" id="ARBA00014035"/>
    </source>
</evidence>
<evidence type="ECO:0000256" key="9">
    <source>
        <dbReference type="ARBA" id="ARBA00023186"/>
    </source>
</evidence>
<accession>A0ABW2YH92</accession>
<dbReference type="Proteomes" id="UP001597110">
    <property type="component" value="Unassembled WGS sequence"/>
</dbReference>
<evidence type="ECO:0000256" key="5">
    <source>
        <dbReference type="ARBA" id="ARBA00022448"/>
    </source>
</evidence>
<dbReference type="Gene3D" id="2.50.20.10">
    <property type="entry name" value="Lipoprotein localisation LolA/LolB/LppX"/>
    <property type="match status" value="1"/>
</dbReference>
<dbReference type="RefSeq" id="WP_386825814.1">
    <property type="nucleotide sequence ID" value="NZ_JBHTIF010000004.1"/>
</dbReference>
<protein>
    <recommendedName>
        <fullName evidence="4 10">Outer-membrane lipoprotein carrier protein</fullName>
    </recommendedName>
</protein>
<dbReference type="HAMAP" id="MF_00240">
    <property type="entry name" value="LolA"/>
    <property type="match status" value="1"/>
</dbReference>
<gene>
    <name evidence="10 11" type="primary">lolA</name>
    <name evidence="11" type="ORF">ACFQ0E_16040</name>
</gene>
<dbReference type="InterPro" id="IPR018323">
    <property type="entry name" value="OM_lipoprot_carrier_LolA_Pbac"/>
</dbReference>
<evidence type="ECO:0000313" key="12">
    <source>
        <dbReference type="Proteomes" id="UP001597110"/>
    </source>
</evidence>
<evidence type="ECO:0000256" key="8">
    <source>
        <dbReference type="ARBA" id="ARBA00022927"/>
    </source>
</evidence>
<dbReference type="InterPro" id="IPR029046">
    <property type="entry name" value="LolA/LolB/LppX"/>
</dbReference>
<comment type="function">
    <text evidence="10">Participates in the translocation of lipoproteins from the inner membrane to the outer membrane. Only forms a complex with a lipoprotein if the residue after the N-terminal Cys is not an aspartate (The Asp acts as a targeting signal to indicate that the lipoprotein should stay in the inner membrane).</text>
</comment>
<dbReference type="PANTHER" id="PTHR35869:SF1">
    <property type="entry name" value="OUTER-MEMBRANE LIPOPROTEIN CARRIER PROTEIN"/>
    <property type="match status" value="1"/>
</dbReference>
<evidence type="ECO:0000256" key="1">
    <source>
        <dbReference type="ARBA" id="ARBA00004418"/>
    </source>
</evidence>
<dbReference type="CDD" id="cd16325">
    <property type="entry name" value="LolA"/>
    <property type="match status" value="1"/>
</dbReference>
<keyword evidence="8 10" id="KW-0653">Protein transport</keyword>
<dbReference type="SUPFAM" id="SSF89392">
    <property type="entry name" value="Prokaryotic lipoproteins and lipoprotein localization factors"/>
    <property type="match status" value="1"/>
</dbReference>
<dbReference type="Pfam" id="PF03548">
    <property type="entry name" value="LolA"/>
    <property type="match status" value="1"/>
</dbReference>
<name>A0ABW2YH92_9GAMM</name>
<dbReference type="InterPro" id="IPR004564">
    <property type="entry name" value="OM_lipoprot_carrier_LolA-like"/>
</dbReference>
<keyword evidence="11" id="KW-0449">Lipoprotein</keyword>
<comment type="similarity">
    <text evidence="2 10">Belongs to the LolA family.</text>
</comment>
<evidence type="ECO:0000256" key="6">
    <source>
        <dbReference type="ARBA" id="ARBA00022729"/>
    </source>
</evidence>
<evidence type="ECO:0000313" key="11">
    <source>
        <dbReference type="EMBL" id="MFD0727107.1"/>
    </source>
</evidence>
<dbReference type="EMBL" id="JBHTIF010000004">
    <property type="protein sequence ID" value="MFD0727107.1"/>
    <property type="molecule type" value="Genomic_DNA"/>
</dbReference>
<evidence type="ECO:0000256" key="2">
    <source>
        <dbReference type="ARBA" id="ARBA00007615"/>
    </source>
</evidence>